<dbReference type="SUPFAM" id="SSF48452">
    <property type="entry name" value="TPR-like"/>
    <property type="match status" value="1"/>
</dbReference>
<evidence type="ECO:0000313" key="7">
    <source>
        <dbReference type="Proteomes" id="UP000196102"/>
    </source>
</evidence>
<proteinExistence type="predicted"/>
<feature type="repeat" description="TPR" evidence="1">
    <location>
        <begin position="195"/>
        <end position="228"/>
    </location>
</feature>
<dbReference type="InterPro" id="IPR010559">
    <property type="entry name" value="Sig_transdc_His_kin_internal"/>
</dbReference>
<dbReference type="InterPro" id="IPR036890">
    <property type="entry name" value="HATPase_C_sf"/>
</dbReference>
<keyword evidence="3" id="KW-1133">Transmembrane helix</keyword>
<evidence type="ECO:0000256" key="1">
    <source>
        <dbReference type="PROSITE-ProRule" id="PRU00339"/>
    </source>
</evidence>
<dbReference type="PROSITE" id="PS50005">
    <property type="entry name" value="TPR"/>
    <property type="match status" value="2"/>
</dbReference>
<dbReference type="InterPro" id="IPR011990">
    <property type="entry name" value="TPR-like_helical_dom_sf"/>
</dbReference>
<feature type="transmembrane region" description="Helical" evidence="3">
    <location>
        <begin position="352"/>
        <end position="371"/>
    </location>
</feature>
<sequence>MKFLLFFLGILCLSSCDKATSVLNNENPASSQTDSIPISEKYYQEGIKFYENGDLEKAKNAYREAIDRCNSNKSSDYFQYYISLIGIHRMKDEYGDALALLKEYEEKDLKPVEEHILTIINIEQYLYLASGQYNEALKSNEEYYNLLKNNKNSCSIITALILKSDILFKLGRLEEANKILDDLKKRNDLDFGQQQGLFIKIGIQKFYQGNFKDAIDYYKRSLNLNKKIDQDGKYNAVAIDYANIAEAYIELEDYEQARVYLDSFKSIKQEKVENDIRVSVFKYELRLARALQISNERIEDLIDKTQKDQDLFYQNRFTKDLELLVDEKQKSEQLLKEKQQTEIEKLNFRNKVLFIGSILIIGLLGILFFTFKQKRDHEIANLKIHQRLLRAQMNPHFIFNVLSSIQNLVRNDAKSAARFITKFSRLLRTVLENSMENYVPLEDEIMVLKNYLDLQKLRFPELFDYQLLLYEGIDDSTIKIPPMLIQPFVENAIEHGFKGIESRGWIEIQLSNNSSKLGKVLLCKIMDNGTGYAIKKDSSKKSASVKLISNFIKKATGSELSISFLDQENSTGTVVEFQIPTN</sequence>
<dbReference type="GO" id="GO:0000155">
    <property type="term" value="F:phosphorelay sensor kinase activity"/>
    <property type="evidence" value="ECO:0007669"/>
    <property type="project" value="InterPro"/>
</dbReference>
<dbReference type="RefSeq" id="WP_303686096.1">
    <property type="nucleotide sequence ID" value="NZ_CAJXYO010000003.1"/>
</dbReference>
<dbReference type="GO" id="GO:0016020">
    <property type="term" value="C:membrane"/>
    <property type="evidence" value="ECO:0007669"/>
    <property type="project" value="InterPro"/>
</dbReference>
<dbReference type="Pfam" id="PF06580">
    <property type="entry name" value="His_kinase"/>
    <property type="match status" value="1"/>
</dbReference>
<keyword evidence="1" id="KW-0802">TPR repeat</keyword>
<dbReference type="Gene3D" id="1.25.40.10">
    <property type="entry name" value="Tetratricopeptide repeat domain"/>
    <property type="match status" value="2"/>
</dbReference>
<keyword evidence="3" id="KW-0472">Membrane</keyword>
<dbReference type="SMART" id="SM00028">
    <property type="entry name" value="TPR"/>
    <property type="match status" value="3"/>
</dbReference>
<gene>
    <name evidence="6" type="ORF">A9Q93_04015</name>
</gene>
<dbReference type="Gene3D" id="3.30.565.10">
    <property type="entry name" value="Histidine kinase-like ATPase, C-terminal domain"/>
    <property type="match status" value="1"/>
</dbReference>
<dbReference type="EMBL" id="MAAX01000071">
    <property type="protein sequence ID" value="OUS18068.1"/>
    <property type="molecule type" value="Genomic_DNA"/>
</dbReference>
<evidence type="ECO:0000256" key="4">
    <source>
        <dbReference type="SAM" id="SignalP"/>
    </source>
</evidence>
<dbReference type="Pfam" id="PF13424">
    <property type="entry name" value="TPR_12"/>
    <property type="match status" value="1"/>
</dbReference>
<feature type="signal peptide" evidence="4">
    <location>
        <begin position="1"/>
        <end position="19"/>
    </location>
</feature>
<feature type="chain" id="PRO_5012735400" description="Signal transduction histidine kinase internal region domain-containing protein" evidence="4">
    <location>
        <begin position="20"/>
        <end position="582"/>
    </location>
</feature>
<name>A0A1Z8B6E3_9FLAO</name>
<evidence type="ECO:0000256" key="3">
    <source>
        <dbReference type="SAM" id="Phobius"/>
    </source>
</evidence>
<dbReference type="PANTHER" id="PTHR34220:SF7">
    <property type="entry name" value="SENSOR HISTIDINE KINASE YPDA"/>
    <property type="match status" value="1"/>
</dbReference>
<dbReference type="InterPro" id="IPR050640">
    <property type="entry name" value="Bact_2-comp_sensor_kinase"/>
</dbReference>
<evidence type="ECO:0000259" key="5">
    <source>
        <dbReference type="Pfam" id="PF06580"/>
    </source>
</evidence>
<evidence type="ECO:0000313" key="6">
    <source>
        <dbReference type="EMBL" id="OUS18068.1"/>
    </source>
</evidence>
<protein>
    <recommendedName>
        <fullName evidence="5">Signal transduction histidine kinase internal region domain-containing protein</fullName>
    </recommendedName>
</protein>
<comment type="caution">
    <text evidence="6">The sequence shown here is derived from an EMBL/GenBank/DDBJ whole genome shotgun (WGS) entry which is preliminary data.</text>
</comment>
<dbReference type="Proteomes" id="UP000196102">
    <property type="component" value="Unassembled WGS sequence"/>
</dbReference>
<evidence type="ECO:0000256" key="2">
    <source>
        <dbReference type="SAM" id="Coils"/>
    </source>
</evidence>
<keyword evidence="2" id="KW-0175">Coiled coil</keyword>
<keyword evidence="3" id="KW-0812">Transmembrane</keyword>
<reference evidence="7" key="1">
    <citation type="journal article" date="2017" name="Proc. Natl. Acad. Sci. U.S.A.">
        <title>Simulation of Deepwater Horizon oil plume reveals substrate specialization within a complex community of hydrocarbon-degraders.</title>
        <authorList>
            <person name="Hu P."/>
            <person name="Dubinsky E.A."/>
            <person name="Probst A.J."/>
            <person name="Wang J."/>
            <person name="Sieber C.M.K."/>
            <person name="Tom L.M."/>
            <person name="Gardinali P."/>
            <person name="Banfield J.F."/>
            <person name="Atlas R.M."/>
            <person name="Andersen G.L."/>
        </authorList>
    </citation>
    <scope>NUCLEOTIDE SEQUENCE [LARGE SCALE GENOMIC DNA]</scope>
</reference>
<accession>A0A1Z8B6E3</accession>
<dbReference type="PANTHER" id="PTHR34220">
    <property type="entry name" value="SENSOR HISTIDINE KINASE YPDA"/>
    <property type="match status" value="1"/>
</dbReference>
<dbReference type="AlphaFoldDB" id="A0A1Z8B6E3"/>
<feature type="repeat" description="TPR" evidence="1">
    <location>
        <begin position="39"/>
        <end position="72"/>
    </location>
</feature>
<feature type="domain" description="Signal transduction histidine kinase internal region" evidence="5">
    <location>
        <begin position="387"/>
        <end position="461"/>
    </location>
</feature>
<organism evidence="6 7">
    <name type="scientific">Nonlabens dokdonensis</name>
    <dbReference type="NCBI Taxonomy" id="328515"/>
    <lineage>
        <taxon>Bacteria</taxon>
        <taxon>Pseudomonadati</taxon>
        <taxon>Bacteroidota</taxon>
        <taxon>Flavobacteriia</taxon>
        <taxon>Flavobacteriales</taxon>
        <taxon>Flavobacteriaceae</taxon>
        <taxon>Nonlabens</taxon>
    </lineage>
</organism>
<dbReference type="InterPro" id="IPR019734">
    <property type="entry name" value="TPR_rpt"/>
</dbReference>
<keyword evidence="4" id="KW-0732">Signal</keyword>
<feature type="coiled-coil region" evidence="2">
    <location>
        <begin position="288"/>
        <end position="351"/>
    </location>
</feature>